<evidence type="ECO:0000313" key="3">
    <source>
        <dbReference type="Proteomes" id="UP001153269"/>
    </source>
</evidence>
<evidence type="ECO:0000313" key="2">
    <source>
        <dbReference type="EMBL" id="CAB1437757.1"/>
    </source>
</evidence>
<protein>
    <submittedName>
        <fullName evidence="2">Uncharacterized protein</fullName>
    </submittedName>
</protein>
<gene>
    <name evidence="2" type="ORF">PLEPLA_LOCUS25773</name>
</gene>
<keyword evidence="3" id="KW-1185">Reference proteome</keyword>
<proteinExistence type="predicted"/>
<reference evidence="2" key="1">
    <citation type="submission" date="2020-03" db="EMBL/GenBank/DDBJ databases">
        <authorList>
            <person name="Weist P."/>
        </authorList>
    </citation>
    <scope>NUCLEOTIDE SEQUENCE</scope>
</reference>
<feature type="region of interest" description="Disordered" evidence="1">
    <location>
        <begin position="1"/>
        <end position="44"/>
    </location>
</feature>
<dbReference type="AlphaFoldDB" id="A0A9N7URT7"/>
<organism evidence="2 3">
    <name type="scientific">Pleuronectes platessa</name>
    <name type="common">European plaice</name>
    <dbReference type="NCBI Taxonomy" id="8262"/>
    <lineage>
        <taxon>Eukaryota</taxon>
        <taxon>Metazoa</taxon>
        <taxon>Chordata</taxon>
        <taxon>Craniata</taxon>
        <taxon>Vertebrata</taxon>
        <taxon>Euteleostomi</taxon>
        <taxon>Actinopterygii</taxon>
        <taxon>Neopterygii</taxon>
        <taxon>Teleostei</taxon>
        <taxon>Neoteleostei</taxon>
        <taxon>Acanthomorphata</taxon>
        <taxon>Carangaria</taxon>
        <taxon>Pleuronectiformes</taxon>
        <taxon>Pleuronectoidei</taxon>
        <taxon>Pleuronectidae</taxon>
        <taxon>Pleuronectes</taxon>
    </lineage>
</organism>
<evidence type="ECO:0000256" key="1">
    <source>
        <dbReference type="SAM" id="MobiDB-lite"/>
    </source>
</evidence>
<feature type="compositionally biased region" description="Basic and acidic residues" evidence="1">
    <location>
        <begin position="12"/>
        <end position="27"/>
    </location>
</feature>
<feature type="region of interest" description="Disordered" evidence="1">
    <location>
        <begin position="59"/>
        <end position="93"/>
    </location>
</feature>
<feature type="compositionally biased region" description="Basic and acidic residues" evidence="1">
    <location>
        <begin position="133"/>
        <end position="142"/>
    </location>
</feature>
<comment type="caution">
    <text evidence="2">The sequence shown here is derived from an EMBL/GenBank/DDBJ whole genome shotgun (WGS) entry which is preliminary data.</text>
</comment>
<dbReference type="EMBL" id="CADEAL010002068">
    <property type="protein sequence ID" value="CAB1437757.1"/>
    <property type="molecule type" value="Genomic_DNA"/>
</dbReference>
<accession>A0A9N7URT7</accession>
<sequence>MPCGGESEVEDEGRKEEGGEEGGRVYETEFNTGPYPRSYPPEFPHQGVEYLFSFRRDKQVEGQSAPSILPEDMGETGIEKMKDEPPPETQPLEQRADECSAGHCWSSTADMDKKHKRCEGRPEIHSSTTQPETLDRCRGATG</sequence>
<name>A0A9N7URT7_PLEPL</name>
<feature type="region of interest" description="Disordered" evidence="1">
    <location>
        <begin position="110"/>
        <end position="142"/>
    </location>
</feature>
<dbReference type="Proteomes" id="UP001153269">
    <property type="component" value="Unassembled WGS sequence"/>
</dbReference>